<dbReference type="STRING" id="425265.A8PS42"/>
<proteinExistence type="predicted"/>
<dbReference type="VEuPathDB" id="FungiDB:MGL_0189"/>
<dbReference type="GO" id="GO:0003700">
    <property type="term" value="F:DNA-binding transcription factor activity"/>
    <property type="evidence" value="ECO:0007669"/>
    <property type="project" value="InterPro"/>
</dbReference>
<dbReference type="InParanoid" id="A8PS42"/>
<dbReference type="GeneID" id="5856720"/>
<evidence type="ECO:0000256" key="2">
    <source>
        <dbReference type="PROSITE-ProRule" id="PRU00089"/>
    </source>
</evidence>
<dbReference type="SUPFAM" id="SSF46785">
    <property type="entry name" value="Winged helix' DNA-binding domain"/>
    <property type="match status" value="1"/>
</dbReference>
<dbReference type="PROSITE" id="PS50039">
    <property type="entry name" value="FORK_HEAD_3"/>
    <property type="match status" value="1"/>
</dbReference>
<reference evidence="5 6" key="1">
    <citation type="journal article" date="2007" name="Proc. Natl. Acad. Sci. U.S.A.">
        <title>Dandruff-associated Malassezia genomes reveal convergent and divergent virulence traits shared with plant and human fungal pathogens.</title>
        <authorList>
            <person name="Xu J."/>
            <person name="Saunders C.W."/>
            <person name="Hu P."/>
            <person name="Grant R.A."/>
            <person name="Boekhout T."/>
            <person name="Kuramae E.E."/>
            <person name="Kronstad J.W."/>
            <person name="Deangelis Y.M."/>
            <person name="Reeder N.L."/>
            <person name="Johnstone K.R."/>
            <person name="Leland M."/>
            <person name="Fieno A.M."/>
            <person name="Begley W.M."/>
            <person name="Sun Y."/>
            <person name="Lacey M.P."/>
            <person name="Chaudhary T."/>
            <person name="Keough T."/>
            <person name="Chu L."/>
            <person name="Sears R."/>
            <person name="Yuan B."/>
            <person name="Dawson T.L.Jr."/>
        </authorList>
    </citation>
    <scope>NUCLEOTIDE SEQUENCE [LARGE SCALE GENOMIC DNA]</scope>
    <source>
        <strain evidence="6">ATCC MYA-4612 / CBS 7966</strain>
    </source>
</reference>
<dbReference type="GO" id="GO:0043565">
    <property type="term" value="F:sequence-specific DNA binding"/>
    <property type="evidence" value="ECO:0007669"/>
    <property type="project" value="InterPro"/>
</dbReference>
<dbReference type="Proteomes" id="UP000008837">
    <property type="component" value="Unassembled WGS sequence"/>
</dbReference>
<evidence type="ECO:0000313" key="5">
    <source>
        <dbReference type="EMBL" id="EDP45200.1"/>
    </source>
</evidence>
<evidence type="ECO:0000259" key="4">
    <source>
        <dbReference type="PROSITE" id="PS50039"/>
    </source>
</evidence>
<dbReference type="KEGG" id="mgl:MGL_0189"/>
<dbReference type="SMART" id="SM00339">
    <property type="entry name" value="FH"/>
    <property type="match status" value="1"/>
</dbReference>
<dbReference type="InterPro" id="IPR036390">
    <property type="entry name" value="WH_DNA-bd_sf"/>
</dbReference>
<dbReference type="EMBL" id="AAYY01000001">
    <property type="protein sequence ID" value="EDP45200.1"/>
    <property type="molecule type" value="Genomic_DNA"/>
</dbReference>
<dbReference type="Gene3D" id="1.10.10.10">
    <property type="entry name" value="Winged helix-like DNA-binding domain superfamily/Winged helix DNA-binding domain"/>
    <property type="match status" value="1"/>
</dbReference>
<dbReference type="AlphaFoldDB" id="A8PS42"/>
<dbReference type="RefSeq" id="XP_001732414.1">
    <property type="nucleotide sequence ID" value="XM_001732362.1"/>
</dbReference>
<dbReference type="Pfam" id="PF00250">
    <property type="entry name" value="Forkhead"/>
    <property type="match status" value="1"/>
</dbReference>
<keyword evidence="1 2" id="KW-0238">DNA-binding</keyword>
<gene>
    <name evidence="5" type="ORF">MGL_0189</name>
</gene>
<sequence>MCSPATAPTSVDSDFARAVSASPAPVSDHLDLAADMKRRSTTIGSTGMTQMSRNNPHKRLNWAEMICYTISESPTGKLVIRDLFEGMCHKYPDVAEWATGKDWEARVKNRIKSTLSIKGNLFVKVPRPSRAGGKGSWWTLSPEAKEAIRQGRISEAIRGTGPYAPASGGSPTFDGPNHDVFTPTRHQRGNRRASSDKHLPLSHHGRSRSTSEQNSTARLSMRSQNWPLAISSADFRPASGRSMSTSFSNNRYGAETKVRCSPLNLMGTSLNESFENKGNTSAAPYTAPLSTAASGWNQMYDMYPTLPSTMLTMSPLTTSFSPRATNTTVPPNTNLYPSSFYNGPISIPQTPLDIQYATSPCMDAMQATATASQFPANDSAIFNSESMYNGPPHFPMMRPHDVQQTPTMLNNVTGSQDTRCMELPEANVPLHLQALCSSLPKSMGEDGSSLVLPGSQSMNTSDIASKSVPFTYAPGVLGLDNTAFPSLASMNDSLLSNGLGSNASDKNVGMDCPMTAASHNTQPSYWEY</sequence>
<keyword evidence="2" id="KW-0539">Nucleus</keyword>
<dbReference type="InterPro" id="IPR036388">
    <property type="entry name" value="WH-like_DNA-bd_sf"/>
</dbReference>
<feature type="DNA-binding region" description="Fork-head" evidence="2">
    <location>
        <begin position="57"/>
        <end position="148"/>
    </location>
</feature>
<feature type="compositionally biased region" description="Polar residues" evidence="3">
    <location>
        <begin position="208"/>
        <end position="223"/>
    </location>
</feature>
<comment type="subcellular location">
    <subcellularLocation>
        <location evidence="2">Nucleus</location>
    </subcellularLocation>
</comment>
<evidence type="ECO:0000313" key="6">
    <source>
        <dbReference type="Proteomes" id="UP000008837"/>
    </source>
</evidence>
<keyword evidence="6" id="KW-1185">Reference proteome</keyword>
<evidence type="ECO:0000256" key="3">
    <source>
        <dbReference type="SAM" id="MobiDB-lite"/>
    </source>
</evidence>
<protein>
    <recommendedName>
        <fullName evidence="4">Fork-head domain-containing protein</fullName>
    </recommendedName>
</protein>
<feature type="region of interest" description="Disordered" evidence="3">
    <location>
        <begin position="158"/>
        <end position="223"/>
    </location>
</feature>
<dbReference type="GO" id="GO:0005634">
    <property type="term" value="C:nucleus"/>
    <property type="evidence" value="ECO:0007669"/>
    <property type="project" value="UniProtKB-SubCell"/>
</dbReference>
<feature type="domain" description="Fork-head" evidence="4">
    <location>
        <begin position="57"/>
        <end position="148"/>
    </location>
</feature>
<organism evidence="5 6">
    <name type="scientific">Malassezia globosa (strain ATCC MYA-4612 / CBS 7966)</name>
    <name type="common">Dandruff-associated fungus</name>
    <dbReference type="NCBI Taxonomy" id="425265"/>
    <lineage>
        <taxon>Eukaryota</taxon>
        <taxon>Fungi</taxon>
        <taxon>Dikarya</taxon>
        <taxon>Basidiomycota</taxon>
        <taxon>Ustilaginomycotina</taxon>
        <taxon>Malasseziomycetes</taxon>
        <taxon>Malasseziales</taxon>
        <taxon>Malasseziaceae</taxon>
        <taxon>Malassezia</taxon>
    </lineage>
</organism>
<comment type="caution">
    <text evidence="5">The sequence shown here is derived from an EMBL/GenBank/DDBJ whole genome shotgun (WGS) entry which is preliminary data.</text>
</comment>
<dbReference type="OrthoDB" id="5954824at2759"/>
<name>A8PS42_MALGO</name>
<dbReference type="InterPro" id="IPR001766">
    <property type="entry name" value="Fork_head_dom"/>
</dbReference>
<accession>A8PS42</accession>
<evidence type="ECO:0000256" key="1">
    <source>
        <dbReference type="ARBA" id="ARBA00023125"/>
    </source>
</evidence>